<sequence>MLVDTNFASRSAISTRKRTTFSAPAVSFTQDWGCSSSGLDANLVTASKLCNYWRMGQNAIIFDDHILVLNRPYFLQERILNVISSILAFSSEISRPFLIISSSASQYSWDEEFLHLASSVDVVVCNGSKEIRK</sequence>
<dbReference type="Gene3D" id="3.40.50.10810">
    <property type="entry name" value="Tandem AAA-ATPase domain"/>
    <property type="match status" value="1"/>
</dbReference>
<reference evidence="1 2" key="1">
    <citation type="journal article" date="2024" name="G3 (Bethesda)">
        <title>Genome assembly of Hibiscus sabdariffa L. provides insights into metabolisms of medicinal natural products.</title>
        <authorList>
            <person name="Kim T."/>
        </authorList>
    </citation>
    <scope>NUCLEOTIDE SEQUENCE [LARGE SCALE GENOMIC DNA]</scope>
    <source>
        <strain evidence="1">TK-2024</strain>
        <tissue evidence="1">Old leaves</tissue>
    </source>
</reference>
<organism evidence="1 2">
    <name type="scientific">Hibiscus sabdariffa</name>
    <name type="common">roselle</name>
    <dbReference type="NCBI Taxonomy" id="183260"/>
    <lineage>
        <taxon>Eukaryota</taxon>
        <taxon>Viridiplantae</taxon>
        <taxon>Streptophyta</taxon>
        <taxon>Embryophyta</taxon>
        <taxon>Tracheophyta</taxon>
        <taxon>Spermatophyta</taxon>
        <taxon>Magnoliopsida</taxon>
        <taxon>eudicotyledons</taxon>
        <taxon>Gunneridae</taxon>
        <taxon>Pentapetalae</taxon>
        <taxon>rosids</taxon>
        <taxon>malvids</taxon>
        <taxon>Malvales</taxon>
        <taxon>Malvaceae</taxon>
        <taxon>Malvoideae</taxon>
        <taxon>Hibiscus</taxon>
    </lineage>
</organism>
<comment type="caution">
    <text evidence="1">The sequence shown here is derived from an EMBL/GenBank/DDBJ whole genome shotgun (WGS) entry which is preliminary data.</text>
</comment>
<dbReference type="InterPro" id="IPR038718">
    <property type="entry name" value="SNF2-like_sf"/>
</dbReference>
<evidence type="ECO:0000313" key="1">
    <source>
        <dbReference type="EMBL" id="KAK8521915.1"/>
    </source>
</evidence>
<accession>A0ABR2CQY0</accession>
<protein>
    <submittedName>
        <fullName evidence="1">Uncharacterized protein</fullName>
    </submittedName>
</protein>
<proteinExistence type="predicted"/>
<dbReference type="EMBL" id="JBBPBM010000046">
    <property type="protein sequence ID" value="KAK8521915.1"/>
    <property type="molecule type" value="Genomic_DNA"/>
</dbReference>
<keyword evidence="2" id="KW-1185">Reference proteome</keyword>
<dbReference type="Proteomes" id="UP001472677">
    <property type="component" value="Unassembled WGS sequence"/>
</dbReference>
<evidence type="ECO:0000313" key="2">
    <source>
        <dbReference type="Proteomes" id="UP001472677"/>
    </source>
</evidence>
<name>A0ABR2CQY0_9ROSI</name>
<gene>
    <name evidence="1" type="ORF">V6N12_066487</name>
</gene>